<evidence type="ECO:0000313" key="2">
    <source>
        <dbReference type="EMBL" id="SHG72836.1"/>
    </source>
</evidence>
<dbReference type="RefSeq" id="WP_073083447.1">
    <property type="nucleotide sequence ID" value="NZ_FQWS01000001.1"/>
</dbReference>
<dbReference type="Proteomes" id="UP000184522">
    <property type="component" value="Unassembled WGS sequence"/>
</dbReference>
<dbReference type="AlphaFoldDB" id="A0A1M5M6E0"/>
<sequence>MDKFTFKRTLPIWKLILGFIALVVGIASLFSSFTGFIILGIGIYFLLVDGSEFDFINGKYRKIKSILGVSIGKWETLPDIEYVSVFKTNEVTTLRSRSAEANVKNEIFKLNLFYNRNKRIEAYRTYDNNDAFKKAKEIGALLNVDVLDATMRESKWL</sequence>
<dbReference type="STRING" id="1089305.SAMN05444148_0814"/>
<keyword evidence="3" id="KW-1185">Reference proteome</keyword>
<accession>A0A1M5M6E0</accession>
<protein>
    <submittedName>
        <fullName evidence="2">Uncharacterized protein</fullName>
    </submittedName>
</protein>
<name>A0A1M5M6E0_9FLAO</name>
<organism evidence="2 3">
    <name type="scientific">Winogradskyella jejuensis</name>
    <dbReference type="NCBI Taxonomy" id="1089305"/>
    <lineage>
        <taxon>Bacteria</taxon>
        <taxon>Pseudomonadati</taxon>
        <taxon>Bacteroidota</taxon>
        <taxon>Flavobacteriia</taxon>
        <taxon>Flavobacteriales</taxon>
        <taxon>Flavobacteriaceae</taxon>
        <taxon>Winogradskyella</taxon>
    </lineage>
</organism>
<keyword evidence="1" id="KW-0472">Membrane</keyword>
<feature type="transmembrane region" description="Helical" evidence="1">
    <location>
        <begin position="36"/>
        <end position="56"/>
    </location>
</feature>
<reference evidence="3" key="1">
    <citation type="submission" date="2016-11" db="EMBL/GenBank/DDBJ databases">
        <authorList>
            <person name="Varghese N."/>
            <person name="Submissions S."/>
        </authorList>
    </citation>
    <scope>NUCLEOTIDE SEQUENCE [LARGE SCALE GENOMIC DNA]</scope>
    <source>
        <strain evidence="3">DSM 25330</strain>
    </source>
</reference>
<evidence type="ECO:0000256" key="1">
    <source>
        <dbReference type="SAM" id="Phobius"/>
    </source>
</evidence>
<evidence type="ECO:0000313" key="3">
    <source>
        <dbReference type="Proteomes" id="UP000184522"/>
    </source>
</evidence>
<gene>
    <name evidence="2" type="ORF">SAMN05444148_0814</name>
</gene>
<keyword evidence="1" id="KW-0812">Transmembrane</keyword>
<proteinExistence type="predicted"/>
<dbReference type="EMBL" id="FQWS01000001">
    <property type="protein sequence ID" value="SHG72836.1"/>
    <property type="molecule type" value="Genomic_DNA"/>
</dbReference>
<keyword evidence="1" id="KW-1133">Transmembrane helix</keyword>
<dbReference type="OrthoDB" id="886404at2"/>